<dbReference type="Proteomes" id="UP001652625">
    <property type="component" value="Chromosome 13"/>
</dbReference>
<feature type="domain" description="K Homology" evidence="4">
    <location>
        <begin position="109"/>
        <end position="180"/>
    </location>
</feature>
<dbReference type="InterPro" id="IPR036612">
    <property type="entry name" value="KH_dom_type_1_sf"/>
</dbReference>
<gene>
    <name evidence="6" type="primary">LOC100203240</name>
</gene>
<proteinExistence type="predicted"/>
<dbReference type="SMART" id="SM00322">
    <property type="entry name" value="KH"/>
    <property type="match status" value="3"/>
</dbReference>
<feature type="domain" description="K Homology" evidence="4">
    <location>
        <begin position="25"/>
        <end position="90"/>
    </location>
</feature>
<dbReference type="GO" id="GO:1990904">
    <property type="term" value="C:ribonucleoprotein complex"/>
    <property type="evidence" value="ECO:0007669"/>
    <property type="project" value="UniProtKB-KW"/>
</dbReference>
<evidence type="ECO:0000256" key="3">
    <source>
        <dbReference type="SAM" id="MobiDB-lite"/>
    </source>
</evidence>
<feature type="domain" description="K Homology" evidence="4">
    <location>
        <begin position="313"/>
        <end position="383"/>
    </location>
</feature>
<protein>
    <submittedName>
        <fullName evidence="6">Heterogeneous nuclear ribonucleoprotein K isoform X3</fullName>
    </submittedName>
</protein>
<feature type="region of interest" description="Disordered" evidence="3">
    <location>
        <begin position="199"/>
        <end position="311"/>
    </location>
</feature>
<dbReference type="PROSITE" id="PS50084">
    <property type="entry name" value="KH_TYPE_1"/>
    <property type="match status" value="3"/>
</dbReference>
<feature type="compositionally biased region" description="Polar residues" evidence="3">
    <location>
        <begin position="199"/>
        <end position="213"/>
    </location>
</feature>
<keyword evidence="2" id="KW-0694">RNA-binding</keyword>
<dbReference type="RefSeq" id="XP_065670965.1">
    <property type="nucleotide sequence ID" value="XM_065814893.1"/>
</dbReference>
<dbReference type="CDD" id="cd22432">
    <property type="entry name" value="KH-I_HNRNPK_rpt1"/>
    <property type="match status" value="1"/>
</dbReference>
<dbReference type="Gene3D" id="3.30.1370.10">
    <property type="entry name" value="K Homology domain, type 1"/>
    <property type="match status" value="3"/>
</dbReference>
<feature type="region of interest" description="Disordered" evidence="3">
    <location>
        <begin position="1"/>
        <end position="22"/>
    </location>
</feature>
<dbReference type="InterPro" id="IPR004087">
    <property type="entry name" value="KH_dom"/>
</dbReference>
<evidence type="ECO:0000313" key="6">
    <source>
        <dbReference type="RefSeq" id="XP_065670965.1"/>
    </source>
</evidence>
<evidence type="ECO:0000256" key="2">
    <source>
        <dbReference type="PROSITE-ProRule" id="PRU00117"/>
    </source>
</evidence>
<evidence type="ECO:0000256" key="1">
    <source>
        <dbReference type="ARBA" id="ARBA00022737"/>
    </source>
</evidence>
<keyword evidence="1" id="KW-0677">Repeat</keyword>
<name>A0ABM4D9E7_HYDVU</name>
<organism evidence="5 6">
    <name type="scientific">Hydra vulgaris</name>
    <name type="common">Hydra</name>
    <name type="synonym">Hydra attenuata</name>
    <dbReference type="NCBI Taxonomy" id="6087"/>
    <lineage>
        <taxon>Eukaryota</taxon>
        <taxon>Metazoa</taxon>
        <taxon>Cnidaria</taxon>
        <taxon>Hydrozoa</taxon>
        <taxon>Hydroidolina</taxon>
        <taxon>Anthoathecata</taxon>
        <taxon>Aplanulata</taxon>
        <taxon>Hydridae</taxon>
        <taxon>Hydra</taxon>
    </lineage>
</organism>
<keyword evidence="5" id="KW-1185">Reference proteome</keyword>
<dbReference type="InterPro" id="IPR004088">
    <property type="entry name" value="KH_dom_type_1"/>
</dbReference>
<feature type="compositionally biased region" description="Polar residues" evidence="3">
    <location>
        <begin position="252"/>
        <end position="273"/>
    </location>
</feature>
<feature type="compositionally biased region" description="Gly residues" evidence="3">
    <location>
        <begin position="228"/>
        <end position="249"/>
    </location>
</feature>
<accession>A0ABM4D9E7</accession>
<reference evidence="6" key="1">
    <citation type="submission" date="2025-08" db="UniProtKB">
        <authorList>
            <consortium name="RefSeq"/>
        </authorList>
    </citation>
    <scope>IDENTIFICATION</scope>
</reference>
<dbReference type="Pfam" id="PF00013">
    <property type="entry name" value="KH_1"/>
    <property type="match status" value="3"/>
</dbReference>
<dbReference type="SUPFAM" id="SSF54791">
    <property type="entry name" value="Eukaryotic type KH-domain (KH-domain type I)"/>
    <property type="match status" value="3"/>
</dbReference>
<evidence type="ECO:0000259" key="4">
    <source>
        <dbReference type="SMART" id="SM00322"/>
    </source>
</evidence>
<evidence type="ECO:0000313" key="5">
    <source>
        <dbReference type="Proteomes" id="UP001652625"/>
    </source>
</evidence>
<feature type="compositionally biased region" description="Low complexity" evidence="3">
    <location>
        <begin position="288"/>
        <end position="300"/>
    </location>
</feature>
<keyword evidence="6" id="KW-0687">Ribonucleoprotein</keyword>
<dbReference type="CDD" id="cd22434">
    <property type="entry name" value="KH-I_HNRNPK_rpt3"/>
    <property type="match status" value="1"/>
</dbReference>
<dbReference type="GeneID" id="100203240"/>
<dbReference type="PANTHER" id="PTHR10288">
    <property type="entry name" value="KH DOMAIN CONTAINING RNA BINDING PROTEIN"/>
    <property type="match status" value="1"/>
</dbReference>
<sequence>MSNQGMKRMNNDSGSGGGAKKMRGDSVTLRFLLMSKHAGGIIGKGGQTIKRLRSEYSATVNVPDSNSSERVLSIAASQENAIKILCECLPLFHEPPYQVSGGGSQNQKNEFEVDFLVHSSQVGGIIGRSGFKIKELREQTNANVKVFQECLPNSTERVVALGGGEAEIVDALKKILEIMQESPIKGNIALYDPSQEWNGGQDNYSGSPMNNMRSGPLLGRGNNRSGMGRSGGRSGFQGGNFGQQGGGFGRAVSSSITSNQESTNGGSHGGSFQNDFSGGQEFGGGGFNNSQSFNDFNSQGSGNGGDSIFGQGDIQTTQVTIPNDLAGAIIGRGGERIRNIRQRSGADIKIQDPGEGKNDRVITITGTQDQIQYGQFLMQQSVRQYSGKKMGGQL</sequence>